<dbReference type="PROSITE" id="PS50847">
    <property type="entry name" value="GRAM_POS_ANCHORING"/>
    <property type="match status" value="1"/>
</dbReference>
<keyword evidence="8" id="KW-1185">Reference proteome</keyword>
<dbReference type="Proteomes" id="UP000287239">
    <property type="component" value="Unassembled WGS sequence"/>
</dbReference>
<feature type="transmembrane region" description="Helical" evidence="5">
    <location>
        <begin position="7"/>
        <end position="28"/>
    </location>
</feature>
<dbReference type="GeneID" id="98567371"/>
<accession>A0A429ZUD6</accession>
<evidence type="ECO:0000256" key="1">
    <source>
        <dbReference type="ARBA" id="ARBA00022512"/>
    </source>
</evidence>
<dbReference type="NCBIfam" id="TIGR01167">
    <property type="entry name" value="LPXTG_anchor"/>
    <property type="match status" value="1"/>
</dbReference>
<keyword evidence="4" id="KW-0572">Peptidoglycan-anchor</keyword>
<evidence type="ECO:0000256" key="4">
    <source>
        <dbReference type="ARBA" id="ARBA00023088"/>
    </source>
</evidence>
<dbReference type="Pfam" id="PF00746">
    <property type="entry name" value="Gram_pos_anchor"/>
    <property type="match status" value="1"/>
</dbReference>
<evidence type="ECO:0000256" key="5">
    <source>
        <dbReference type="SAM" id="Phobius"/>
    </source>
</evidence>
<keyword evidence="5" id="KW-0472">Membrane</keyword>
<dbReference type="EMBL" id="NGJU01000003">
    <property type="protein sequence ID" value="RST97277.1"/>
    <property type="molecule type" value="Genomic_DNA"/>
</dbReference>
<keyword evidence="1" id="KW-0134">Cell wall</keyword>
<reference evidence="7 8" key="1">
    <citation type="submission" date="2017-05" db="EMBL/GenBank/DDBJ databases">
        <title>Vagococcus spp. assemblies.</title>
        <authorList>
            <person name="Gulvik C.A."/>
        </authorList>
    </citation>
    <scope>NUCLEOTIDE SEQUENCE [LARGE SCALE GENOMIC DNA]</scope>
    <source>
        <strain evidence="7 8">NCFB 2777</strain>
    </source>
</reference>
<organism evidence="7 8">
    <name type="scientific">Vagococcus salmoninarum</name>
    <dbReference type="NCBI Taxonomy" id="2739"/>
    <lineage>
        <taxon>Bacteria</taxon>
        <taxon>Bacillati</taxon>
        <taxon>Bacillota</taxon>
        <taxon>Bacilli</taxon>
        <taxon>Lactobacillales</taxon>
        <taxon>Enterococcaceae</taxon>
        <taxon>Vagococcus</taxon>
    </lineage>
</organism>
<proteinExistence type="predicted"/>
<gene>
    <name evidence="7" type="ORF">CBF35_03245</name>
</gene>
<dbReference type="AlphaFoldDB" id="A0A429ZUD6"/>
<evidence type="ECO:0000259" key="6">
    <source>
        <dbReference type="PROSITE" id="PS50847"/>
    </source>
</evidence>
<sequence>MKKEIKALLNILGMLAFITVFGGTSLIADASTLQALPNTGEEIAKTGIIIGGIILVILIIIVLIRRKKENEEEE</sequence>
<keyword evidence="5" id="KW-1133">Transmembrane helix</keyword>
<keyword evidence="5" id="KW-0812">Transmembrane</keyword>
<evidence type="ECO:0000313" key="7">
    <source>
        <dbReference type="EMBL" id="RST97277.1"/>
    </source>
</evidence>
<keyword evidence="3" id="KW-0732">Signal</keyword>
<feature type="transmembrane region" description="Helical" evidence="5">
    <location>
        <begin position="43"/>
        <end position="64"/>
    </location>
</feature>
<feature type="domain" description="Gram-positive cocci surface proteins LPxTG" evidence="6">
    <location>
        <begin position="36"/>
        <end position="74"/>
    </location>
</feature>
<keyword evidence="2" id="KW-0964">Secreted</keyword>
<evidence type="ECO:0000313" key="8">
    <source>
        <dbReference type="Proteomes" id="UP000287239"/>
    </source>
</evidence>
<dbReference type="RefSeq" id="WP_126778529.1">
    <property type="nucleotide sequence ID" value="NZ_CAUQJP010000004.1"/>
</dbReference>
<evidence type="ECO:0000256" key="2">
    <source>
        <dbReference type="ARBA" id="ARBA00022525"/>
    </source>
</evidence>
<comment type="caution">
    <text evidence="7">The sequence shown here is derived from an EMBL/GenBank/DDBJ whole genome shotgun (WGS) entry which is preliminary data.</text>
</comment>
<dbReference type="InterPro" id="IPR019931">
    <property type="entry name" value="LPXTG_anchor"/>
</dbReference>
<name>A0A429ZUD6_9ENTE</name>
<evidence type="ECO:0000256" key="3">
    <source>
        <dbReference type="ARBA" id="ARBA00022729"/>
    </source>
</evidence>
<protein>
    <recommendedName>
        <fullName evidence="6">Gram-positive cocci surface proteins LPxTG domain-containing protein</fullName>
    </recommendedName>
</protein>